<dbReference type="RefSeq" id="WP_132130130.1">
    <property type="nucleotide sequence ID" value="NZ_CP042432.1"/>
</dbReference>
<gene>
    <name evidence="2" type="ORF">EDD80_111116</name>
</gene>
<feature type="domain" description="Glycosyl transferase family 1" evidence="1">
    <location>
        <begin position="211"/>
        <end position="368"/>
    </location>
</feature>
<accession>A0A4R3KPB8</accession>
<evidence type="ECO:0000259" key="1">
    <source>
        <dbReference type="Pfam" id="PF00534"/>
    </source>
</evidence>
<dbReference type="OrthoDB" id="9811239at2"/>
<keyword evidence="3" id="KW-1185">Reference proteome</keyword>
<dbReference type="SUPFAM" id="SSF53756">
    <property type="entry name" value="UDP-Glycosyltransferase/glycogen phosphorylase"/>
    <property type="match status" value="1"/>
</dbReference>
<comment type="caution">
    <text evidence="2">The sequence shown here is derived from an EMBL/GenBank/DDBJ whole genome shotgun (WGS) entry which is preliminary data.</text>
</comment>
<dbReference type="InterPro" id="IPR001296">
    <property type="entry name" value="Glyco_trans_1"/>
</dbReference>
<dbReference type="Proteomes" id="UP000295807">
    <property type="component" value="Unassembled WGS sequence"/>
</dbReference>
<organism evidence="2 3">
    <name type="scientific">Anseongella ginsenosidimutans</name>
    <dbReference type="NCBI Taxonomy" id="496056"/>
    <lineage>
        <taxon>Bacteria</taxon>
        <taxon>Pseudomonadati</taxon>
        <taxon>Bacteroidota</taxon>
        <taxon>Sphingobacteriia</taxon>
        <taxon>Sphingobacteriales</taxon>
        <taxon>Sphingobacteriaceae</taxon>
        <taxon>Anseongella</taxon>
    </lineage>
</organism>
<dbReference type="AlphaFoldDB" id="A0A4R3KPB8"/>
<reference evidence="2 3" key="1">
    <citation type="submission" date="2019-03" db="EMBL/GenBank/DDBJ databases">
        <title>Genomic Encyclopedia of Type Strains, Phase IV (KMG-IV): sequencing the most valuable type-strain genomes for metagenomic binning, comparative biology and taxonomic classification.</title>
        <authorList>
            <person name="Goeker M."/>
        </authorList>
    </citation>
    <scope>NUCLEOTIDE SEQUENCE [LARGE SCALE GENOMIC DNA]</scope>
    <source>
        <strain evidence="2 3">DSM 21100</strain>
    </source>
</reference>
<dbReference type="CDD" id="cd03801">
    <property type="entry name" value="GT4_PimA-like"/>
    <property type="match status" value="1"/>
</dbReference>
<name>A0A4R3KPB8_9SPHI</name>
<dbReference type="PANTHER" id="PTHR12526:SF638">
    <property type="entry name" value="SPORE COAT PROTEIN SA"/>
    <property type="match status" value="1"/>
</dbReference>
<protein>
    <submittedName>
        <fullName evidence="2">Glycosyltransferase involved in cell wall biosynthesis</fullName>
    </submittedName>
</protein>
<dbReference type="EMBL" id="SMAD01000011">
    <property type="protein sequence ID" value="TCS85713.1"/>
    <property type="molecule type" value="Genomic_DNA"/>
</dbReference>
<evidence type="ECO:0000313" key="2">
    <source>
        <dbReference type="EMBL" id="TCS85713.1"/>
    </source>
</evidence>
<keyword evidence="2" id="KW-0808">Transferase</keyword>
<evidence type="ECO:0000313" key="3">
    <source>
        <dbReference type="Proteomes" id="UP000295807"/>
    </source>
</evidence>
<dbReference type="GO" id="GO:0016757">
    <property type="term" value="F:glycosyltransferase activity"/>
    <property type="evidence" value="ECO:0007669"/>
    <property type="project" value="InterPro"/>
</dbReference>
<dbReference type="Pfam" id="PF00534">
    <property type="entry name" value="Glycos_transf_1"/>
    <property type="match status" value="1"/>
</dbReference>
<sequence>MVRLSVLNRKLENLRALLRYPVIAWNLRNRNLFFFFPFWSVGGGERVHADILRAVRDAKPVCFLTERSPNDGFKEEFRRYSSAIPLDRWTEKPSFKRFMLKKMAEILNSHRHPVVFGCHSRFFYELVPFMKDHVKVVDLIHAFTYDPNGPEVYSLPHVRRMNTRVVIGEKTKNDFREFYRRHGIPEEFLDRFRIIPNQVHVPEQIPAKDFSGKLQILFVSRNAPEKRPELFVEIARECLHRLPGAEFIMIGDFAGLPGPVPSNVRIAGEISRRDTLFAFYEKAHLILLTSWREGMPLVIMEGMSHGVVPVTTAVGETPAYLSADKYRNGFLVENHENAEQIVKDFVRQITYLSENRKILAEFSGNARQFARERFGSGNFSAAYRKLLLGEG</sequence>
<dbReference type="PANTHER" id="PTHR12526">
    <property type="entry name" value="GLYCOSYLTRANSFERASE"/>
    <property type="match status" value="1"/>
</dbReference>
<dbReference type="Gene3D" id="3.40.50.2000">
    <property type="entry name" value="Glycogen Phosphorylase B"/>
    <property type="match status" value="1"/>
</dbReference>
<proteinExistence type="predicted"/>